<name>A0A5C4LAB5_9HYPH</name>
<dbReference type="EMBL" id="VDDA01000018">
    <property type="protein sequence ID" value="TNC09193.1"/>
    <property type="molecule type" value="Genomic_DNA"/>
</dbReference>
<dbReference type="SUPFAM" id="SSF55729">
    <property type="entry name" value="Acyl-CoA N-acyltransferases (Nat)"/>
    <property type="match status" value="1"/>
</dbReference>
<dbReference type="AlphaFoldDB" id="A0A5C4LAB5"/>
<dbReference type="InterPro" id="IPR016181">
    <property type="entry name" value="Acyl_CoA_acyltransferase"/>
</dbReference>
<dbReference type="Pfam" id="PF00583">
    <property type="entry name" value="Acetyltransf_1"/>
    <property type="match status" value="1"/>
</dbReference>
<evidence type="ECO:0000313" key="2">
    <source>
        <dbReference type="EMBL" id="TNC09193.1"/>
    </source>
</evidence>
<keyword evidence="3" id="KW-1185">Reference proteome</keyword>
<dbReference type="InterPro" id="IPR000182">
    <property type="entry name" value="GNAT_dom"/>
</dbReference>
<dbReference type="RefSeq" id="WP_139038839.1">
    <property type="nucleotide sequence ID" value="NZ_VDDA01000018.1"/>
</dbReference>
<dbReference type="CDD" id="cd04301">
    <property type="entry name" value="NAT_SF"/>
    <property type="match status" value="1"/>
</dbReference>
<gene>
    <name evidence="2" type="ORF">FF100_26870</name>
</gene>
<organism evidence="2 3">
    <name type="scientific">Methylobacterium terricola</name>
    <dbReference type="NCBI Taxonomy" id="2583531"/>
    <lineage>
        <taxon>Bacteria</taxon>
        <taxon>Pseudomonadati</taxon>
        <taxon>Pseudomonadota</taxon>
        <taxon>Alphaproteobacteria</taxon>
        <taxon>Hyphomicrobiales</taxon>
        <taxon>Methylobacteriaceae</taxon>
        <taxon>Methylobacterium</taxon>
    </lineage>
</organism>
<evidence type="ECO:0000313" key="3">
    <source>
        <dbReference type="Proteomes" id="UP000305267"/>
    </source>
</evidence>
<reference evidence="2 3" key="1">
    <citation type="submission" date="2019-06" db="EMBL/GenBank/DDBJ databases">
        <title>Genome of Methylobacterium sp. 17Sr1-39.</title>
        <authorList>
            <person name="Seo T."/>
        </authorList>
    </citation>
    <scope>NUCLEOTIDE SEQUENCE [LARGE SCALE GENOMIC DNA]</scope>
    <source>
        <strain evidence="2 3">17Sr1-39</strain>
    </source>
</reference>
<evidence type="ECO:0000259" key="1">
    <source>
        <dbReference type="Pfam" id="PF00583"/>
    </source>
</evidence>
<dbReference type="Proteomes" id="UP000305267">
    <property type="component" value="Unassembled WGS sequence"/>
</dbReference>
<protein>
    <submittedName>
        <fullName evidence="2">GNAT family N-acetyltransferase</fullName>
    </submittedName>
</protein>
<dbReference type="OrthoDB" id="7991461at2"/>
<accession>A0A5C4LAB5</accession>
<comment type="caution">
    <text evidence="2">The sequence shown here is derived from an EMBL/GenBank/DDBJ whole genome shotgun (WGS) entry which is preliminary data.</text>
</comment>
<proteinExistence type="predicted"/>
<keyword evidence="2" id="KW-0808">Transferase</keyword>
<dbReference type="GO" id="GO:0016747">
    <property type="term" value="F:acyltransferase activity, transferring groups other than amino-acyl groups"/>
    <property type="evidence" value="ECO:0007669"/>
    <property type="project" value="InterPro"/>
</dbReference>
<feature type="domain" description="N-acetyltransferase" evidence="1">
    <location>
        <begin position="82"/>
        <end position="142"/>
    </location>
</feature>
<dbReference type="Gene3D" id="3.40.630.30">
    <property type="match status" value="1"/>
</dbReference>
<sequence>MAPRRTQRWPEGWFENDDTVSFEPTVAGRIGNWWFDRVFEPYRLSPRALAESLVDGIDGRNHVRFLSFDRRGGRVSVELSGHLGTARIYYGGHTLTVETQGRHAEVDLVTVEEPFRGMGVGARLMANLYGVAKAIQADRIGLRAGLEDGPFVWIKFGFFPTDEQWEKVKKPIRTKLDGLGLMVCREARNRVEQALLSTSGRAIAIIAAEPDLVMSRPAFSGEPREVALGQALLADSGIRWYGEFVFADDEARELFEACVERNIAREPR</sequence>